<evidence type="ECO:0000313" key="4">
    <source>
        <dbReference type="Proteomes" id="UP001194539"/>
    </source>
</evidence>
<dbReference type="Pfam" id="PF13683">
    <property type="entry name" value="rve_3"/>
    <property type="match status" value="1"/>
</dbReference>
<feature type="non-terminal residue" evidence="3">
    <location>
        <position position="1"/>
    </location>
</feature>
<dbReference type="RefSeq" id="WP_197969650.1">
    <property type="nucleotide sequence ID" value="NZ_JACEGD010000075.1"/>
</dbReference>
<sequence>IESFNGRMRDELLNETLFFGIAEARSKIAAWVADYNGERPHSSLKYQTPAAYAATFTATGDRLRNPDQLRRSPVAPPAPIGVKPTRTLNATG</sequence>
<keyword evidence="4" id="KW-1185">Reference proteome</keyword>
<dbReference type="Proteomes" id="UP001194539">
    <property type="component" value="Unassembled WGS sequence"/>
</dbReference>
<organism evidence="3 4">
    <name type="scientific">Bradyrhizobium diversitatis</name>
    <dbReference type="NCBI Taxonomy" id="2755406"/>
    <lineage>
        <taxon>Bacteria</taxon>
        <taxon>Pseudomonadati</taxon>
        <taxon>Pseudomonadota</taxon>
        <taxon>Alphaproteobacteria</taxon>
        <taxon>Hyphomicrobiales</taxon>
        <taxon>Nitrobacteraceae</taxon>
        <taxon>Bradyrhizobium</taxon>
    </lineage>
</organism>
<evidence type="ECO:0000313" key="3">
    <source>
        <dbReference type="EMBL" id="MBH5392149.1"/>
    </source>
</evidence>
<protein>
    <submittedName>
        <fullName evidence="3">Transposase</fullName>
    </submittedName>
</protein>
<feature type="domain" description="Integrase catalytic" evidence="2">
    <location>
        <begin position="1"/>
        <end position="49"/>
    </location>
</feature>
<feature type="region of interest" description="Disordered" evidence="1">
    <location>
        <begin position="63"/>
        <end position="92"/>
    </location>
</feature>
<gene>
    <name evidence="3" type="ORF">H1B27_38750</name>
</gene>
<dbReference type="PANTHER" id="PTHR47515">
    <property type="entry name" value="LOW CALCIUM RESPONSE LOCUS PROTEIN T"/>
    <property type="match status" value="1"/>
</dbReference>
<dbReference type="InterPro" id="IPR012337">
    <property type="entry name" value="RNaseH-like_sf"/>
</dbReference>
<comment type="caution">
    <text evidence="3">The sequence shown here is derived from an EMBL/GenBank/DDBJ whole genome shotgun (WGS) entry which is preliminary data.</text>
</comment>
<dbReference type="SUPFAM" id="SSF53098">
    <property type="entry name" value="Ribonuclease H-like"/>
    <property type="match status" value="1"/>
</dbReference>
<accession>A0ABS0PFS4</accession>
<dbReference type="PANTHER" id="PTHR47515:SF1">
    <property type="entry name" value="BLR2054 PROTEIN"/>
    <property type="match status" value="1"/>
</dbReference>
<evidence type="ECO:0000256" key="1">
    <source>
        <dbReference type="SAM" id="MobiDB-lite"/>
    </source>
</evidence>
<dbReference type="InterPro" id="IPR001584">
    <property type="entry name" value="Integrase_cat-core"/>
</dbReference>
<name>A0ABS0PFS4_9BRAD</name>
<reference evidence="3 4" key="1">
    <citation type="submission" date="2020-07" db="EMBL/GenBank/DDBJ databases">
        <title>Bradyrhizobium diversity isolated from nodules of indigenous legumes of Western Australia.</title>
        <authorList>
            <person name="Klepa M.S."/>
        </authorList>
    </citation>
    <scope>NUCLEOTIDE SEQUENCE [LARGE SCALE GENOMIC DNA]</scope>
    <source>
        <strain evidence="3 4">CNPSo 4019</strain>
    </source>
</reference>
<proteinExistence type="predicted"/>
<evidence type="ECO:0000259" key="2">
    <source>
        <dbReference type="Pfam" id="PF13683"/>
    </source>
</evidence>
<dbReference type="EMBL" id="JACEGD010000075">
    <property type="protein sequence ID" value="MBH5392149.1"/>
    <property type="molecule type" value="Genomic_DNA"/>
</dbReference>